<dbReference type="GO" id="GO:0004565">
    <property type="term" value="F:beta-galactosidase activity"/>
    <property type="evidence" value="ECO:0007669"/>
    <property type="project" value="UniProtKB-EC"/>
</dbReference>
<dbReference type="EC" id="3.2.1.23" evidence="3"/>
<dbReference type="AlphaFoldDB" id="A0A1F4RH25"/>
<dbReference type="EMBL" id="METP01000003">
    <property type="protein sequence ID" value="OGC07504.1"/>
    <property type="molecule type" value="Genomic_DNA"/>
</dbReference>
<evidence type="ECO:0000256" key="4">
    <source>
        <dbReference type="ARBA" id="ARBA00022723"/>
    </source>
</evidence>
<dbReference type="InterPro" id="IPR029062">
    <property type="entry name" value="Class_I_gatase-like"/>
</dbReference>
<comment type="caution">
    <text evidence="10">The sequence shown here is derived from an EMBL/GenBank/DDBJ whole genome shotgun (WGS) entry which is preliminary data.</text>
</comment>
<keyword evidence="6" id="KW-0862">Zinc</keyword>
<name>A0A1F4RH25_UNCSA</name>
<dbReference type="Gene3D" id="3.20.20.80">
    <property type="entry name" value="Glycosidases"/>
    <property type="match status" value="1"/>
</dbReference>
<dbReference type="Proteomes" id="UP000176938">
    <property type="component" value="Unassembled WGS sequence"/>
</dbReference>
<sequence>MLPFGVTYYPDQWPKNTWDRTFGEIKTAGLNIVRFGEMAWDWLEPEPGKFNFAEFDYAMALCKKHGLKVLLGIPTSQVPPWFHRKFPESQPVAQDGTLYPEFGPRPNICKDNVHYRKLAERLAKKMVSRYKNHPALHSWQLDNEPVYPPLDHTTMNDFCHCEHSRLAFVAWAKNKYGSIKKVNEIWGTKFWTNHLSSWEDIRTPKAGFWEAVSPHTFLDWFRFKTDSIKSWIENLAAIVRKIDKKHPVGTNGFIGICTRVPDHSLIPKNLDWYGLDVYPRGGKMDERQLAFTLDLWRSFTRGTRAEFHITEMQGGQNVRWGFPGYVEGPEIKEWTELAFKYGARALLYHNWRPPLFGAETGGFGILTAAGRPTRRLEVIRKLSRNLRSTFHVPRSKIAIAYLRGSEIEAYQEQGPPRPMAGQWETARGDIGIMYSLLSMSGAYKAVYKKGQPIDFVFERDLNSGQLPYRVILMPNPYLLSLKQYENLKKWIKAGGTLITEARFGVKDEHGHLYPNPLMEDLFGVTYEYTVLKPEGFFDGVATFRSPKSGGLKTAPAIKTKQFITRKIGKGKARYANFSLFLEMHNGNKKWLELVRGHSK</sequence>
<dbReference type="InterPro" id="IPR013529">
    <property type="entry name" value="Glyco_hydro_42_N"/>
</dbReference>
<keyword evidence="7" id="KW-0326">Glycosidase</keyword>
<dbReference type="PANTHER" id="PTHR36447:SF2">
    <property type="entry name" value="BETA-GALACTOSIDASE YESZ"/>
    <property type="match status" value="1"/>
</dbReference>
<keyword evidence="5" id="KW-0378">Hydrolase</keyword>
<evidence type="ECO:0000313" key="11">
    <source>
        <dbReference type="Proteomes" id="UP000176938"/>
    </source>
</evidence>
<dbReference type="CDD" id="cd03143">
    <property type="entry name" value="A4_beta-galactosidase_middle_domain"/>
    <property type="match status" value="1"/>
</dbReference>
<comment type="similarity">
    <text evidence="2">Belongs to the glycosyl hydrolase 42 family.</text>
</comment>
<proteinExistence type="inferred from homology"/>
<dbReference type="InterPro" id="IPR013738">
    <property type="entry name" value="Beta_galactosidase_Trimer"/>
</dbReference>
<dbReference type="PANTHER" id="PTHR36447">
    <property type="entry name" value="BETA-GALACTOSIDASE GANA"/>
    <property type="match status" value="1"/>
</dbReference>
<dbReference type="Pfam" id="PF08532">
    <property type="entry name" value="Glyco_hydro_42M"/>
    <property type="match status" value="1"/>
</dbReference>
<dbReference type="GO" id="GO:0009341">
    <property type="term" value="C:beta-galactosidase complex"/>
    <property type="evidence" value="ECO:0007669"/>
    <property type="project" value="InterPro"/>
</dbReference>
<evidence type="ECO:0000256" key="3">
    <source>
        <dbReference type="ARBA" id="ARBA00012756"/>
    </source>
</evidence>
<reference evidence="10 11" key="1">
    <citation type="journal article" date="2016" name="Nat. Commun.">
        <title>Thousands of microbial genomes shed light on interconnected biogeochemical processes in an aquifer system.</title>
        <authorList>
            <person name="Anantharaman K."/>
            <person name="Brown C.T."/>
            <person name="Hug L.A."/>
            <person name="Sharon I."/>
            <person name="Castelle C.J."/>
            <person name="Probst A.J."/>
            <person name="Thomas B.C."/>
            <person name="Singh A."/>
            <person name="Wilkins M.J."/>
            <person name="Karaoz U."/>
            <person name="Brodie E.L."/>
            <person name="Williams K.H."/>
            <person name="Hubbard S.S."/>
            <person name="Banfield J.F."/>
        </authorList>
    </citation>
    <scope>NUCLEOTIDE SEQUENCE [LARGE SCALE GENOMIC DNA]</scope>
</reference>
<evidence type="ECO:0000259" key="8">
    <source>
        <dbReference type="Pfam" id="PF02449"/>
    </source>
</evidence>
<evidence type="ECO:0000259" key="9">
    <source>
        <dbReference type="Pfam" id="PF08532"/>
    </source>
</evidence>
<dbReference type="Pfam" id="PF02449">
    <property type="entry name" value="Glyco_hydro_42"/>
    <property type="match status" value="1"/>
</dbReference>
<dbReference type="Gene3D" id="3.40.50.880">
    <property type="match status" value="1"/>
</dbReference>
<feature type="domain" description="Beta-galactosidase trimerisation" evidence="9">
    <location>
        <begin position="443"/>
        <end position="534"/>
    </location>
</feature>
<evidence type="ECO:0000256" key="5">
    <source>
        <dbReference type="ARBA" id="ARBA00022801"/>
    </source>
</evidence>
<dbReference type="SUPFAM" id="SSF52317">
    <property type="entry name" value="Class I glutamine amidotransferase-like"/>
    <property type="match status" value="1"/>
</dbReference>
<dbReference type="InterPro" id="IPR003476">
    <property type="entry name" value="Glyco_hydro_42"/>
</dbReference>
<evidence type="ECO:0000313" key="10">
    <source>
        <dbReference type="EMBL" id="OGC07504.1"/>
    </source>
</evidence>
<evidence type="ECO:0000256" key="1">
    <source>
        <dbReference type="ARBA" id="ARBA00001412"/>
    </source>
</evidence>
<keyword evidence="4" id="KW-0479">Metal-binding</keyword>
<evidence type="ECO:0000256" key="7">
    <source>
        <dbReference type="ARBA" id="ARBA00023295"/>
    </source>
</evidence>
<gene>
    <name evidence="10" type="ORF">A3H38_01705</name>
</gene>
<dbReference type="GO" id="GO:0046872">
    <property type="term" value="F:metal ion binding"/>
    <property type="evidence" value="ECO:0007669"/>
    <property type="project" value="UniProtKB-KW"/>
</dbReference>
<comment type="catalytic activity">
    <reaction evidence="1">
        <text>Hydrolysis of terminal non-reducing beta-D-galactose residues in beta-D-galactosides.</text>
        <dbReference type="EC" id="3.2.1.23"/>
    </reaction>
</comment>
<feature type="domain" description="Glycoside hydrolase family 42 N-terminal" evidence="8">
    <location>
        <begin position="7"/>
        <end position="387"/>
    </location>
</feature>
<dbReference type="GO" id="GO:0005975">
    <property type="term" value="P:carbohydrate metabolic process"/>
    <property type="evidence" value="ECO:0007669"/>
    <property type="project" value="InterPro"/>
</dbReference>
<protein>
    <recommendedName>
        <fullName evidence="3">beta-galactosidase</fullName>
        <ecNumber evidence="3">3.2.1.23</ecNumber>
    </recommendedName>
</protein>
<evidence type="ECO:0000256" key="2">
    <source>
        <dbReference type="ARBA" id="ARBA00005940"/>
    </source>
</evidence>
<evidence type="ECO:0000256" key="6">
    <source>
        <dbReference type="ARBA" id="ARBA00022833"/>
    </source>
</evidence>
<dbReference type="InterPro" id="IPR017853">
    <property type="entry name" value="GH"/>
</dbReference>
<accession>A0A1F4RH25</accession>
<organism evidence="10 11">
    <name type="scientific">candidate division WOR-1 bacterium RIFCSPLOWO2_02_FULL_46_20</name>
    <dbReference type="NCBI Taxonomy" id="1802567"/>
    <lineage>
        <taxon>Bacteria</taxon>
        <taxon>Bacillati</taxon>
        <taxon>Saganbacteria</taxon>
    </lineage>
</organism>
<dbReference type="SUPFAM" id="SSF51445">
    <property type="entry name" value="(Trans)glycosidases"/>
    <property type="match status" value="1"/>
</dbReference>